<feature type="domain" description="Radical SAM core" evidence="7">
    <location>
        <begin position="167"/>
        <end position="391"/>
    </location>
</feature>
<keyword evidence="5" id="KW-0411">Iron-sulfur</keyword>
<dbReference type="InterPro" id="IPR023404">
    <property type="entry name" value="rSAM_horseshoe"/>
</dbReference>
<dbReference type="AlphaFoldDB" id="A0A448V1V1"/>
<dbReference type="Pfam" id="PF13311">
    <property type="entry name" value="DUF4080"/>
    <property type="match status" value="1"/>
</dbReference>
<keyword evidence="9" id="KW-1185">Reference proteome</keyword>
<evidence type="ECO:0000313" key="9">
    <source>
        <dbReference type="Proteomes" id="UP000269544"/>
    </source>
</evidence>
<dbReference type="Pfam" id="PF02310">
    <property type="entry name" value="B12-binding"/>
    <property type="match status" value="1"/>
</dbReference>
<name>A0A448V1V1_9FIRM</name>
<dbReference type="Proteomes" id="UP000269544">
    <property type="component" value="Chromosome"/>
</dbReference>
<evidence type="ECO:0000256" key="3">
    <source>
        <dbReference type="ARBA" id="ARBA00022723"/>
    </source>
</evidence>
<evidence type="ECO:0000259" key="6">
    <source>
        <dbReference type="PROSITE" id="PS51332"/>
    </source>
</evidence>
<dbReference type="InterPro" id="IPR051198">
    <property type="entry name" value="BchE-like"/>
</dbReference>
<dbReference type="SUPFAM" id="SSF102114">
    <property type="entry name" value="Radical SAM enzymes"/>
    <property type="match status" value="1"/>
</dbReference>
<dbReference type="RefSeq" id="WP_126465566.1">
    <property type="nucleotide sequence ID" value="NZ_LR134523.1"/>
</dbReference>
<evidence type="ECO:0000259" key="7">
    <source>
        <dbReference type="PROSITE" id="PS51918"/>
    </source>
</evidence>
<accession>A0A448V1V1</accession>
<dbReference type="GO" id="GO:0005829">
    <property type="term" value="C:cytosol"/>
    <property type="evidence" value="ECO:0007669"/>
    <property type="project" value="TreeGrafter"/>
</dbReference>
<dbReference type="EMBL" id="LR134523">
    <property type="protein sequence ID" value="VEJ35809.1"/>
    <property type="molecule type" value="Genomic_DNA"/>
</dbReference>
<organism evidence="8 9">
    <name type="scientific">Aedoeadaptatus ivorii</name>
    <dbReference type="NCBI Taxonomy" id="54006"/>
    <lineage>
        <taxon>Bacteria</taxon>
        <taxon>Bacillati</taxon>
        <taxon>Bacillota</taxon>
        <taxon>Tissierellia</taxon>
        <taxon>Tissierellales</taxon>
        <taxon>Peptoniphilaceae</taxon>
        <taxon>Aedoeadaptatus</taxon>
    </lineage>
</organism>
<dbReference type="OrthoDB" id="9801424at2"/>
<dbReference type="SFLD" id="SFLDS00029">
    <property type="entry name" value="Radical_SAM"/>
    <property type="match status" value="1"/>
</dbReference>
<dbReference type="CDD" id="cd01335">
    <property type="entry name" value="Radical_SAM"/>
    <property type="match status" value="1"/>
</dbReference>
<keyword evidence="3" id="KW-0479">Metal-binding</keyword>
<feature type="domain" description="B12-binding" evidence="6">
    <location>
        <begin position="1"/>
        <end position="131"/>
    </location>
</feature>
<comment type="cofactor">
    <cofactor evidence="1">
        <name>[4Fe-4S] cluster</name>
        <dbReference type="ChEBI" id="CHEBI:49883"/>
    </cofactor>
</comment>
<dbReference type="KEGG" id="piv:NCTC13079_00989"/>
<dbReference type="InterPro" id="IPR034466">
    <property type="entry name" value="Methyltransferase_Class_B"/>
</dbReference>
<dbReference type="GO" id="GO:0046872">
    <property type="term" value="F:metal ion binding"/>
    <property type="evidence" value="ECO:0007669"/>
    <property type="project" value="UniProtKB-KW"/>
</dbReference>
<sequence length="548" mass="63237">MKGLLVAQNASYVHTNLAVRLLREQLHKDISILEMTVNEDLHRRIGKILLAAPDYILYSAYIWNWTDIQRIGEYIRKADPHIAQYVGGPEVSYDVEERLRNEDWIDGILRGEGENTIGALVECIEGRRGRSEVAGLAYREGEEVRVNPLPAYASDLNALIPASYTESMKNRILYYESMRGCPYHCSYCLSSEGGRIRYRDVKKIKEDMREIFATGTKLIKFVDRSFHIDPARSVEIIDFFSEESPADTGIHFEMNLEHLDREVAKHINAAPAGKFQIEAGIQSVNPVVNAAIHRKTDIDAVGRALQMLDTEKTHIHLDLIVGLPHEDLESFLAGFDRVAKLGAQKIQIGFLKLLRGTELRRRAEEFGIVYESTPPYEVIATADFSAREVILLRNFATAVENYYDEARFREVYHAVQKKGTPPSQFYLGIAQKLQDDAHRRLFRGRDGKYRFLHRHLNEKYGRDAPLYDALKKDFYRNEDRYIGHVLGIEDPELSKNEVIEFLKRNPEFASDRNPHKAAKRVRGVRLANTKRYYLYTDGKYIRHFDERR</sequence>
<dbReference type="PANTHER" id="PTHR43409">
    <property type="entry name" value="ANAEROBIC MAGNESIUM-PROTOPORPHYRIN IX MONOMETHYL ESTER CYCLASE-RELATED"/>
    <property type="match status" value="1"/>
</dbReference>
<evidence type="ECO:0000256" key="1">
    <source>
        <dbReference type="ARBA" id="ARBA00001966"/>
    </source>
</evidence>
<dbReference type="Pfam" id="PF04055">
    <property type="entry name" value="Radical_SAM"/>
    <property type="match status" value="1"/>
</dbReference>
<dbReference type="InterPro" id="IPR025288">
    <property type="entry name" value="DUF4080"/>
</dbReference>
<dbReference type="InterPro" id="IPR006638">
    <property type="entry name" value="Elp3/MiaA/NifB-like_rSAM"/>
</dbReference>
<evidence type="ECO:0000256" key="4">
    <source>
        <dbReference type="ARBA" id="ARBA00023004"/>
    </source>
</evidence>
<dbReference type="InterPro" id="IPR007197">
    <property type="entry name" value="rSAM"/>
</dbReference>
<keyword evidence="2" id="KW-0949">S-adenosyl-L-methionine</keyword>
<dbReference type="SFLD" id="SFLDG01123">
    <property type="entry name" value="methyltransferase_(Class_B)"/>
    <property type="match status" value="1"/>
</dbReference>
<dbReference type="SMART" id="SM00729">
    <property type="entry name" value="Elp3"/>
    <property type="match status" value="1"/>
</dbReference>
<gene>
    <name evidence="8" type="ORF">NCTC13079_00989</name>
</gene>
<dbReference type="InterPro" id="IPR006158">
    <property type="entry name" value="Cobalamin-bd"/>
</dbReference>
<proteinExistence type="predicted"/>
<dbReference type="InterPro" id="IPR058240">
    <property type="entry name" value="rSAM_sf"/>
</dbReference>
<dbReference type="PANTHER" id="PTHR43409:SF16">
    <property type="entry name" value="SLR0320 PROTEIN"/>
    <property type="match status" value="1"/>
</dbReference>
<dbReference type="GO" id="GO:0051539">
    <property type="term" value="F:4 iron, 4 sulfur cluster binding"/>
    <property type="evidence" value="ECO:0007669"/>
    <property type="project" value="UniProtKB-KW"/>
</dbReference>
<dbReference type="Gene3D" id="3.80.30.20">
    <property type="entry name" value="tm_1862 like domain"/>
    <property type="match status" value="1"/>
</dbReference>
<dbReference type="GO" id="GO:0003824">
    <property type="term" value="F:catalytic activity"/>
    <property type="evidence" value="ECO:0007669"/>
    <property type="project" value="InterPro"/>
</dbReference>
<dbReference type="PROSITE" id="PS51332">
    <property type="entry name" value="B12_BINDING"/>
    <property type="match status" value="1"/>
</dbReference>
<dbReference type="PROSITE" id="PS51918">
    <property type="entry name" value="RADICAL_SAM"/>
    <property type="match status" value="1"/>
</dbReference>
<dbReference type="Gene3D" id="3.40.50.280">
    <property type="entry name" value="Cobalamin-binding domain"/>
    <property type="match status" value="1"/>
</dbReference>
<evidence type="ECO:0000313" key="8">
    <source>
        <dbReference type="EMBL" id="VEJ35809.1"/>
    </source>
</evidence>
<dbReference type="CDD" id="cd02068">
    <property type="entry name" value="radical_SAM_B12_BD"/>
    <property type="match status" value="1"/>
</dbReference>
<reference evidence="8 9" key="1">
    <citation type="submission" date="2018-12" db="EMBL/GenBank/DDBJ databases">
        <authorList>
            <consortium name="Pathogen Informatics"/>
        </authorList>
    </citation>
    <scope>NUCLEOTIDE SEQUENCE [LARGE SCALE GENOMIC DNA]</scope>
    <source>
        <strain evidence="8 9">NCTC13079</strain>
    </source>
</reference>
<dbReference type="SFLD" id="SFLDG01082">
    <property type="entry name" value="B12-binding_domain_containing"/>
    <property type="match status" value="1"/>
</dbReference>
<evidence type="ECO:0000256" key="2">
    <source>
        <dbReference type="ARBA" id="ARBA00022691"/>
    </source>
</evidence>
<keyword evidence="4" id="KW-0408">Iron</keyword>
<protein>
    <submittedName>
        <fullName evidence="8">Coproporphyrinogen III oxidase</fullName>
    </submittedName>
</protein>
<dbReference type="GO" id="GO:0031419">
    <property type="term" value="F:cobalamin binding"/>
    <property type="evidence" value="ECO:0007669"/>
    <property type="project" value="InterPro"/>
</dbReference>
<evidence type="ECO:0000256" key="5">
    <source>
        <dbReference type="ARBA" id="ARBA00023014"/>
    </source>
</evidence>